<dbReference type="RefSeq" id="WP_148928825.1">
    <property type="nucleotide sequence ID" value="NZ_VNHS01000003.1"/>
</dbReference>
<organism evidence="3 4">
    <name type="scientific">Paenibacillus methanolicus</name>
    <dbReference type="NCBI Taxonomy" id="582686"/>
    <lineage>
        <taxon>Bacteria</taxon>
        <taxon>Bacillati</taxon>
        <taxon>Bacillota</taxon>
        <taxon>Bacilli</taxon>
        <taxon>Bacillales</taxon>
        <taxon>Paenibacillaceae</taxon>
        <taxon>Paenibacillus</taxon>
    </lineage>
</organism>
<dbReference type="SUPFAM" id="SSF101874">
    <property type="entry name" value="YceI-like"/>
    <property type="match status" value="1"/>
</dbReference>
<dbReference type="EMBL" id="VNHS01000003">
    <property type="protein sequence ID" value="TYP76394.1"/>
    <property type="molecule type" value="Genomic_DNA"/>
</dbReference>
<dbReference type="PANTHER" id="PTHR34406">
    <property type="entry name" value="PROTEIN YCEI"/>
    <property type="match status" value="1"/>
</dbReference>
<dbReference type="InterPro" id="IPR007372">
    <property type="entry name" value="Lipid/polyisoprenoid-bd_YceI"/>
</dbReference>
<dbReference type="Pfam" id="PF04264">
    <property type="entry name" value="YceI"/>
    <property type="match status" value="1"/>
</dbReference>
<accession>A0A5S5CAM1</accession>
<comment type="similarity">
    <text evidence="1">Belongs to the UPF0312 family.</text>
</comment>
<protein>
    <submittedName>
        <fullName evidence="3">Polyisoprenoid-binding protein YceI</fullName>
    </submittedName>
</protein>
<keyword evidence="4" id="KW-1185">Reference proteome</keyword>
<dbReference type="OrthoDB" id="9811006at2"/>
<reference evidence="3 4" key="1">
    <citation type="submission" date="2019-07" db="EMBL/GenBank/DDBJ databases">
        <title>Genomic Encyclopedia of Type Strains, Phase III (KMG-III): the genomes of soil and plant-associated and newly described type strains.</title>
        <authorList>
            <person name="Whitman W."/>
        </authorList>
    </citation>
    <scope>NUCLEOTIDE SEQUENCE [LARGE SCALE GENOMIC DNA]</scope>
    <source>
        <strain evidence="3 4">BL24</strain>
    </source>
</reference>
<evidence type="ECO:0000313" key="3">
    <source>
        <dbReference type="EMBL" id="TYP76394.1"/>
    </source>
</evidence>
<feature type="domain" description="Lipid/polyisoprenoid-binding YceI-like" evidence="2">
    <location>
        <begin position="59"/>
        <end position="224"/>
    </location>
</feature>
<dbReference type="SMART" id="SM00867">
    <property type="entry name" value="YceI"/>
    <property type="match status" value="1"/>
</dbReference>
<proteinExistence type="inferred from homology"/>
<sequence>MKKKWVLAAGAAIVVLAGGGYLTYDYFTGNQVEIKEVIGEADAAAASGAVVTGEQLNGEWTIADGSEVYISMTTSKETVNMTAGTVTGKWMIDTANAGQITAEGAVDLEGLDSGNPMRDGHIKGDQYLNAAAHPQATFAAASIDGFPESWSEGVAVPLQLKGTLNVRGVDKEVVFDSQAVYEQGQVKLEGSTIVTFADFGMENPHQVLVETENDVKVELQLLLDKPAV</sequence>
<evidence type="ECO:0000259" key="2">
    <source>
        <dbReference type="SMART" id="SM00867"/>
    </source>
</evidence>
<gene>
    <name evidence="3" type="ORF">BCM02_10355</name>
</gene>
<evidence type="ECO:0000256" key="1">
    <source>
        <dbReference type="ARBA" id="ARBA00008812"/>
    </source>
</evidence>
<dbReference type="AlphaFoldDB" id="A0A5S5CAM1"/>
<comment type="caution">
    <text evidence="3">The sequence shown here is derived from an EMBL/GenBank/DDBJ whole genome shotgun (WGS) entry which is preliminary data.</text>
</comment>
<name>A0A5S5CAM1_9BACL</name>
<evidence type="ECO:0000313" key="4">
    <source>
        <dbReference type="Proteomes" id="UP000323257"/>
    </source>
</evidence>
<dbReference type="PANTHER" id="PTHR34406:SF1">
    <property type="entry name" value="PROTEIN YCEI"/>
    <property type="match status" value="1"/>
</dbReference>
<dbReference type="Gene3D" id="2.40.128.110">
    <property type="entry name" value="Lipid/polyisoprenoid-binding, YceI-like"/>
    <property type="match status" value="1"/>
</dbReference>
<dbReference type="InterPro" id="IPR036761">
    <property type="entry name" value="TTHA0802/YceI-like_sf"/>
</dbReference>
<dbReference type="Proteomes" id="UP000323257">
    <property type="component" value="Unassembled WGS sequence"/>
</dbReference>